<dbReference type="Gene3D" id="3.10.10.10">
    <property type="entry name" value="HIV Type 1 Reverse Transcriptase, subunit A, domain 1"/>
    <property type="match status" value="1"/>
</dbReference>
<dbReference type="Gene3D" id="3.30.70.270">
    <property type="match status" value="2"/>
</dbReference>
<dbReference type="PROSITE" id="PS50994">
    <property type="entry name" value="INTEGRASE"/>
    <property type="match status" value="1"/>
</dbReference>
<proteinExistence type="predicted"/>
<dbReference type="Pfam" id="PF17917">
    <property type="entry name" value="RT_RNaseH"/>
    <property type="match status" value="1"/>
</dbReference>
<protein>
    <recommendedName>
        <fullName evidence="1">RNA-directed DNA polymerase</fullName>
        <ecNumber evidence="1">2.7.7.49</ecNumber>
    </recommendedName>
</protein>
<dbReference type="FunFam" id="3.30.420.10:FF:000032">
    <property type="entry name" value="Retrovirus-related Pol polyprotein from transposon 297-like Protein"/>
    <property type="match status" value="1"/>
</dbReference>
<evidence type="ECO:0000259" key="10">
    <source>
        <dbReference type="PROSITE" id="PS50994"/>
    </source>
</evidence>
<evidence type="ECO:0000256" key="5">
    <source>
        <dbReference type="ARBA" id="ARBA00022759"/>
    </source>
</evidence>
<dbReference type="Gene3D" id="1.10.340.70">
    <property type="match status" value="1"/>
</dbReference>
<dbReference type="SUPFAM" id="SSF50630">
    <property type="entry name" value="Acid proteases"/>
    <property type="match status" value="1"/>
</dbReference>
<dbReference type="GO" id="GO:0016787">
    <property type="term" value="F:hydrolase activity"/>
    <property type="evidence" value="ECO:0007669"/>
    <property type="project" value="UniProtKB-KW"/>
</dbReference>
<evidence type="ECO:0000256" key="4">
    <source>
        <dbReference type="ARBA" id="ARBA00022722"/>
    </source>
</evidence>
<dbReference type="AlphaFoldDB" id="A0A0C9RQ48"/>
<keyword evidence="5" id="KW-0255">Endonuclease</keyword>
<dbReference type="GO" id="GO:0003964">
    <property type="term" value="F:RNA-directed DNA polymerase activity"/>
    <property type="evidence" value="ECO:0007669"/>
    <property type="project" value="UniProtKB-KW"/>
</dbReference>
<evidence type="ECO:0000256" key="3">
    <source>
        <dbReference type="ARBA" id="ARBA00022695"/>
    </source>
</evidence>
<dbReference type="InterPro" id="IPR021109">
    <property type="entry name" value="Peptidase_aspartic_dom_sf"/>
</dbReference>
<accession>A0A0C9RQ48</accession>
<dbReference type="SUPFAM" id="SSF53098">
    <property type="entry name" value="Ribonuclease H-like"/>
    <property type="match status" value="1"/>
</dbReference>
<dbReference type="GO" id="GO:0004519">
    <property type="term" value="F:endonuclease activity"/>
    <property type="evidence" value="ECO:0007669"/>
    <property type="project" value="UniProtKB-KW"/>
</dbReference>
<dbReference type="InterPro" id="IPR043502">
    <property type="entry name" value="DNA/RNA_pol_sf"/>
</dbReference>
<dbReference type="Gene3D" id="2.40.70.10">
    <property type="entry name" value="Acid Proteases"/>
    <property type="match status" value="1"/>
</dbReference>
<dbReference type="PROSITE" id="PS50878">
    <property type="entry name" value="RT_POL"/>
    <property type="match status" value="1"/>
</dbReference>
<dbReference type="Pfam" id="PF17921">
    <property type="entry name" value="Integrase_H2C2"/>
    <property type="match status" value="1"/>
</dbReference>
<dbReference type="InterPro" id="IPR001584">
    <property type="entry name" value="Integrase_cat-core"/>
</dbReference>
<keyword evidence="4" id="KW-0540">Nuclease</keyword>
<dbReference type="InterPro" id="IPR041588">
    <property type="entry name" value="Integrase_H2C2"/>
</dbReference>
<dbReference type="CDD" id="cd01647">
    <property type="entry name" value="RT_LTR"/>
    <property type="match status" value="1"/>
</dbReference>
<dbReference type="InterPro" id="IPR041373">
    <property type="entry name" value="RT_RNaseH"/>
</dbReference>
<dbReference type="InterPro" id="IPR012337">
    <property type="entry name" value="RNaseH-like_sf"/>
</dbReference>
<dbReference type="Pfam" id="PF00078">
    <property type="entry name" value="RVT_1"/>
    <property type="match status" value="1"/>
</dbReference>
<feature type="region of interest" description="Disordered" evidence="8">
    <location>
        <begin position="1020"/>
        <end position="1105"/>
    </location>
</feature>
<evidence type="ECO:0000259" key="9">
    <source>
        <dbReference type="PROSITE" id="PS50878"/>
    </source>
</evidence>
<keyword evidence="6" id="KW-0378">Hydrolase</keyword>
<dbReference type="Pfam" id="PF00665">
    <property type="entry name" value="rve"/>
    <property type="match status" value="1"/>
</dbReference>
<sequence>MHYPMCSIRSPSPGQPGKLELLSSLQADGDSNNNTITIKECRLFLHDSQNHMRLLVDSGSVISIIPRAFAQSRNQLSDLKLYAANNTCINTYGQQLLTLNIGIRRPLKWVFVVADVKTAIIGADLLTHYGLMIDLKGHSLIDRETQLTAAGQLAHTSIYGISTIASADSSLPLAYQQLLRKYISITMPAPIPTTDTDNPVSHHIVTTGPPVVERPRRLTGEKLQAAKDEFDLLLQYNIIQPSSSQWASPLHMVRKKTGGWRSTGDFRRLNKQTVPDRYPIPYIEDLLQHCYGSKVFSTIDLVRAYHQMPVAKEDIPKTAVATPFGLFEFRGMPPGLRNATQTFQRHMDNLLRSVDFAVCFIDDIIVFSKDAQEHQQHVEAIFKILQDNHLSINPSKCAFGQEEVIFLGYRINKQGFTPPPDRVQAIQDFPKPQTISDLRRFLGMINYYRRCTPQTAQIQVPLNDLLKGAKKRDKTNINWTPALDEALDKCKQSIIAAVQAAFLSPTAPIALVTDASDFAIGAALEQLENGAWKPLGFFSRKLSPAETRYSTYDRELLAIFSSIKFFRHILDGRAFVIKTDHRPLVYAFSQRADKASPRQLNQLDFISQFTTNIIHVSGDDNVVADALSRINEISMPTVLDSETIQQAQESDDELNGLLQHDNLKLERLTIDGNQLFCDISTGFVRPFIPESLRKRAFDVIHGLAHPSGRVTSRQLKEKFIWPGIKKDALRWSRECLACQRSKIQRHNRVIPTHIGVPDNRFDHVHLDLIELPPVNNLRYCLTMIDRFSRWPVAVPLTNMEADTVATAFYAHWIAQFGTPLTISTDQGSQFESRLFTTLANMIGAHKVHTTPYHPQSNGMIERWHRTLKAALMCNAPTPWPDLLPSVLLGLRTCFKEDLKASPAQLLFGTELRIPGEFFTTSTLAAEPTFFLEKFREHLRKIRPTPTAHHTKARLFVQKDIYTCSHVFLRVDAVRRPLEQPYAGPYQVVKRVDDRIFIILINGTEKAVSVERLKPAFIAKDDSAPLDHQPAPNLAQVPAEHRSATMDPPLRTYQRTRKRVSFPDSPSQVTGGGVDVAARQSASSSPDVPPPPKRQRRKQELCPRQD</sequence>
<dbReference type="FunFam" id="2.40.70.10:FF:000130">
    <property type="entry name" value="Retrovirus-related Pol polyprotein from transposon opus-like Protein"/>
    <property type="match status" value="1"/>
</dbReference>
<gene>
    <name evidence="11" type="primary">TY3B-G</name>
    <name evidence="11" type="ORF">g.22040</name>
</gene>
<keyword evidence="2" id="KW-0808">Transferase</keyword>
<dbReference type="Gene3D" id="3.30.420.10">
    <property type="entry name" value="Ribonuclease H-like superfamily/Ribonuclease H"/>
    <property type="match status" value="1"/>
</dbReference>
<dbReference type="PANTHER" id="PTHR37984">
    <property type="entry name" value="PROTEIN CBG26694"/>
    <property type="match status" value="1"/>
</dbReference>
<keyword evidence="3" id="KW-0548">Nucleotidyltransferase</keyword>
<keyword evidence="7" id="KW-0695">RNA-directed DNA polymerase</keyword>
<evidence type="ECO:0000256" key="2">
    <source>
        <dbReference type="ARBA" id="ARBA00022679"/>
    </source>
</evidence>
<dbReference type="GO" id="GO:0042575">
    <property type="term" value="C:DNA polymerase complex"/>
    <property type="evidence" value="ECO:0007669"/>
    <property type="project" value="UniProtKB-ARBA"/>
</dbReference>
<organism evidence="11">
    <name type="scientific">Fopius arisanus</name>
    <dbReference type="NCBI Taxonomy" id="64838"/>
    <lineage>
        <taxon>Eukaryota</taxon>
        <taxon>Metazoa</taxon>
        <taxon>Ecdysozoa</taxon>
        <taxon>Arthropoda</taxon>
        <taxon>Hexapoda</taxon>
        <taxon>Insecta</taxon>
        <taxon>Pterygota</taxon>
        <taxon>Neoptera</taxon>
        <taxon>Endopterygota</taxon>
        <taxon>Hymenoptera</taxon>
        <taxon>Apocrita</taxon>
        <taxon>Ichneumonoidea</taxon>
        <taxon>Braconidae</taxon>
        <taxon>Opiinae</taxon>
        <taxon>Fopius</taxon>
    </lineage>
</organism>
<dbReference type="SUPFAM" id="SSF56672">
    <property type="entry name" value="DNA/RNA polymerases"/>
    <property type="match status" value="1"/>
</dbReference>
<evidence type="ECO:0000256" key="1">
    <source>
        <dbReference type="ARBA" id="ARBA00012493"/>
    </source>
</evidence>
<name>A0A0C9RQ48_9HYME</name>
<reference evidence="11" key="1">
    <citation type="submission" date="2015-01" db="EMBL/GenBank/DDBJ databases">
        <title>Transcriptome Assembly of Fopius arisanus.</title>
        <authorList>
            <person name="Geib S."/>
        </authorList>
    </citation>
    <scope>NUCLEOTIDE SEQUENCE</scope>
</reference>
<dbReference type="GO" id="GO:0003676">
    <property type="term" value="F:nucleic acid binding"/>
    <property type="evidence" value="ECO:0007669"/>
    <property type="project" value="InterPro"/>
</dbReference>
<evidence type="ECO:0000256" key="6">
    <source>
        <dbReference type="ARBA" id="ARBA00022801"/>
    </source>
</evidence>
<dbReference type="EC" id="2.7.7.49" evidence="1"/>
<feature type="domain" description="Reverse transcriptase" evidence="9">
    <location>
        <begin position="234"/>
        <end position="411"/>
    </location>
</feature>
<evidence type="ECO:0000256" key="7">
    <source>
        <dbReference type="ARBA" id="ARBA00022918"/>
    </source>
</evidence>
<dbReference type="CDD" id="cd09274">
    <property type="entry name" value="RNase_HI_RT_Ty3"/>
    <property type="match status" value="1"/>
</dbReference>
<evidence type="ECO:0000256" key="8">
    <source>
        <dbReference type="SAM" id="MobiDB-lite"/>
    </source>
</evidence>
<dbReference type="InterPro" id="IPR043128">
    <property type="entry name" value="Rev_trsase/Diguanyl_cyclase"/>
</dbReference>
<dbReference type="FunFam" id="3.30.70.270:FF:000020">
    <property type="entry name" value="Transposon Tf2-6 polyprotein-like Protein"/>
    <property type="match status" value="1"/>
</dbReference>
<feature type="domain" description="Integrase catalytic" evidence="10">
    <location>
        <begin position="753"/>
        <end position="922"/>
    </location>
</feature>
<dbReference type="InterPro" id="IPR036397">
    <property type="entry name" value="RNaseH_sf"/>
</dbReference>
<dbReference type="EMBL" id="GBYB01009311">
    <property type="protein sequence ID" value="JAG79078.1"/>
    <property type="molecule type" value="Transcribed_RNA"/>
</dbReference>
<evidence type="ECO:0000313" key="11">
    <source>
        <dbReference type="EMBL" id="JAG79078.1"/>
    </source>
</evidence>
<dbReference type="PANTHER" id="PTHR37984:SF5">
    <property type="entry name" value="PROTEIN NYNRIN-LIKE"/>
    <property type="match status" value="1"/>
</dbReference>
<dbReference type="InterPro" id="IPR050951">
    <property type="entry name" value="Retrovirus_Pol_polyprotein"/>
</dbReference>
<dbReference type="InterPro" id="IPR000477">
    <property type="entry name" value="RT_dom"/>
</dbReference>
<dbReference type="GO" id="GO:0015074">
    <property type="term" value="P:DNA integration"/>
    <property type="evidence" value="ECO:0007669"/>
    <property type="project" value="InterPro"/>
</dbReference>